<feature type="compositionally biased region" description="Basic and acidic residues" evidence="1">
    <location>
        <begin position="92"/>
        <end position="105"/>
    </location>
</feature>
<dbReference type="AlphaFoldDB" id="A0A9P1GRN0"/>
<organism evidence="2">
    <name type="scientific">Cladocopium goreaui</name>
    <dbReference type="NCBI Taxonomy" id="2562237"/>
    <lineage>
        <taxon>Eukaryota</taxon>
        <taxon>Sar</taxon>
        <taxon>Alveolata</taxon>
        <taxon>Dinophyceae</taxon>
        <taxon>Suessiales</taxon>
        <taxon>Symbiodiniaceae</taxon>
        <taxon>Cladocopium</taxon>
    </lineage>
</organism>
<dbReference type="EMBL" id="CAMXCT020006782">
    <property type="protein sequence ID" value="CAL1173341.1"/>
    <property type="molecule type" value="Genomic_DNA"/>
</dbReference>
<dbReference type="EMBL" id="CAMXCT010006782">
    <property type="protein sequence ID" value="CAI4019966.1"/>
    <property type="molecule type" value="Genomic_DNA"/>
</dbReference>
<reference evidence="2" key="1">
    <citation type="submission" date="2022-10" db="EMBL/GenBank/DDBJ databases">
        <authorList>
            <person name="Chen Y."/>
            <person name="Dougan E. K."/>
            <person name="Chan C."/>
            <person name="Rhodes N."/>
            <person name="Thang M."/>
        </authorList>
    </citation>
    <scope>NUCLEOTIDE SEQUENCE</scope>
</reference>
<feature type="region of interest" description="Disordered" evidence="1">
    <location>
        <begin position="92"/>
        <end position="142"/>
    </location>
</feature>
<evidence type="ECO:0000313" key="2">
    <source>
        <dbReference type="EMBL" id="CAI4019966.1"/>
    </source>
</evidence>
<dbReference type="Proteomes" id="UP001152797">
    <property type="component" value="Unassembled WGS sequence"/>
</dbReference>
<name>A0A9P1GRN0_9DINO</name>
<proteinExistence type="predicted"/>
<protein>
    <submittedName>
        <fullName evidence="3">Retrovirus-related Pol polyprotein from transposon TNT 1-94</fullName>
    </submittedName>
</protein>
<comment type="caution">
    <text evidence="2">The sequence shown here is derived from an EMBL/GenBank/DDBJ whole genome shotgun (WGS) entry which is preliminary data.</text>
</comment>
<keyword evidence="4" id="KW-1185">Reference proteome</keyword>
<evidence type="ECO:0000256" key="1">
    <source>
        <dbReference type="SAM" id="MobiDB-lite"/>
    </source>
</evidence>
<gene>
    <name evidence="2" type="ORF">C1SCF055_LOCUS44422</name>
</gene>
<accession>A0A9P1GRN0</accession>
<evidence type="ECO:0000313" key="3">
    <source>
        <dbReference type="EMBL" id="CAL4807278.1"/>
    </source>
</evidence>
<dbReference type="EMBL" id="CAMXCT030006782">
    <property type="protein sequence ID" value="CAL4807278.1"/>
    <property type="molecule type" value="Genomic_DNA"/>
</dbReference>
<sequence>MYLKVREVLDIELYWLVNFNMDVLTKCNEAKKDVFASGQGRLPSDVNLACSLQPVMDAAGSGRSGLDLDEGELERIRQRVLREAEENFKMEIRKLKGEGGTDSRSYHSASSGGDQGAPHAAQGDRAGLGSSTTPSRGDRVGLASMATPIHGGAAVNGTPGQGLQGVVSPPGLDQRGFLQGGVQGGHGESLKSYELPPLPVPGSEGASLAFGDWLALAGPQMSDIGARDLQQVESSTDGPVDRLRLRPGDVLLPVDFQRVEQRGDCYHKTALGGINGGDTKTPRRVSKIKEKMTPEKGSPGAAHWEKVAKVVAQDEIKGASTDGVAAEKEPVKVPVSVAPAQVQEAPKETAADLMKEKLGMYLKETERIWWKEHFPEVPEEVLRHMVGQGEDPMVWTCPWNRRQRRGHRQGKGVVVHLFSGADPSVWTKENWGSYQCICVDTAMGSQFNIHHLGVWAYLWKLAEGGFIKAVIGGPPCRTTSRLRNRGPPGPRRLRGRDDERWHLDHLDPFELELVNSDSALMLKHMALWVKSNECRTLPMEPTGFFMESPEDPKDYLEDEEEAKICPSFFNFKEVRG</sequence>
<reference evidence="3 4" key="2">
    <citation type="submission" date="2024-05" db="EMBL/GenBank/DDBJ databases">
        <authorList>
            <person name="Chen Y."/>
            <person name="Shah S."/>
            <person name="Dougan E. K."/>
            <person name="Thang M."/>
            <person name="Chan C."/>
        </authorList>
    </citation>
    <scope>NUCLEOTIDE SEQUENCE [LARGE SCALE GENOMIC DNA]</scope>
</reference>
<evidence type="ECO:0000313" key="4">
    <source>
        <dbReference type="Proteomes" id="UP001152797"/>
    </source>
</evidence>